<dbReference type="HOGENOM" id="CLU_040416_1_1_6"/>
<dbReference type="InterPro" id="IPR029001">
    <property type="entry name" value="ITPase-like_fam"/>
</dbReference>
<sequence>MQPKSDQKSESDSSLIILASGSESRKIMLTDAGLSFVVKVSDVDEDALKILIDGMPFEKQVIELAKAKAEVISKQYPNAFVIGGDQMCVMGNEIFHKPGSQDQAIINLSKLSNTTHFQHSGICIYKNSECLWEYSEKAIMTMHNLSIEEIKAYVNIENPIHAAGAYKYESIGCNLFKSVEGSSYTVRGMPLLPLLNTLRSFGIKIVESANKENT</sequence>
<protein>
    <recommendedName>
        <fullName evidence="4">Nucleoside triphosphate pyrophosphatase</fullName>
        <ecNumber evidence="4">3.6.1.9</ecNumber>
    </recommendedName>
    <alternativeName>
        <fullName evidence="4">Nucleotide pyrophosphatase</fullName>
        <shortName evidence="4">Nucleotide PPase</shortName>
    </alternativeName>
</protein>
<evidence type="ECO:0000256" key="2">
    <source>
        <dbReference type="ARBA" id="ARBA00022801"/>
    </source>
</evidence>
<dbReference type="GO" id="GO:0047429">
    <property type="term" value="F:nucleoside triphosphate diphosphatase activity"/>
    <property type="evidence" value="ECO:0007669"/>
    <property type="project" value="UniProtKB-EC"/>
</dbReference>
<keyword evidence="3 4" id="KW-0546">Nucleotide metabolism</keyword>
<dbReference type="HAMAP" id="MF_00528">
    <property type="entry name" value="Maf"/>
    <property type="match status" value="1"/>
</dbReference>
<dbReference type="SUPFAM" id="SSF52972">
    <property type="entry name" value="ITPase-like"/>
    <property type="match status" value="1"/>
</dbReference>
<evidence type="ECO:0000313" key="6">
    <source>
        <dbReference type="Proteomes" id="UP000010116"/>
    </source>
</evidence>
<keyword evidence="2 4" id="KW-0378">Hydrolase</keyword>
<dbReference type="PIRSF" id="PIRSF006305">
    <property type="entry name" value="Maf"/>
    <property type="match status" value="1"/>
</dbReference>
<dbReference type="AlphaFoldDB" id="J5KK96"/>
<comment type="catalytic activity">
    <reaction evidence="4">
        <text>a 2'-deoxyribonucleoside 5'-triphosphate + H2O = a 2'-deoxyribonucleoside 5'-phosphate + diphosphate + H(+)</text>
        <dbReference type="Rhea" id="RHEA:44644"/>
        <dbReference type="ChEBI" id="CHEBI:15377"/>
        <dbReference type="ChEBI" id="CHEBI:15378"/>
        <dbReference type="ChEBI" id="CHEBI:33019"/>
        <dbReference type="ChEBI" id="CHEBI:61560"/>
        <dbReference type="ChEBI" id="CHEBI:65317"/>
        <dbReference type="EC" id="3.6.1.9"/>
    </reaction>
</comment>
<dbReference type="InterPro" id="IPR003697">
    <property type="entry name" value="Maf-like"/>
</dbReference>
<dbReference type="EMBL" id="JH611185">
    <property type="protein sequence ID" value="EJP72926.1"/>
    <property type="molecule type" value="Genomic_DNA"/>
</dbReference>
<reference evidence="5 6" key="1">
    <citation type="journal article" date="2012" name="ISME J.">
        <title>Genomic insights to SAR86, an abundant and uncultivated marine bacterial lineage.</title>
        <authorList>
            <person name="Dupont C.L."/>
            <person name="Rusch D.B."/>
            <person name="Yooseph S."/>
            <person name="Lombardo M.J."/>
            <person name="Richter R.A."/>
            <person name="Valas R."/>
            <person name="Novotny M."/>
            <person name="Yee-Greenbaum J."/>
            <person name="Selengut J.D."/>
            <person name="Haft D.H."/>
            <person name="Halpern A.L."/>
            <person name="Lasken R.S."/>
            <person name="Nealson K."/>
            <person name="Friedman R."/>
            <person name="Venter J.C."/>
        </authorList>
    </citation>
    <scope>NUCLEOTIDE SEQUENCE [LARGE SCALE GENOMIC DNA]</scope>
</reference>
<dbReference type="GO" id="GO:0005737">
    <property type="term" value="C:cytoplasm"/>
    <property type="evidence" value="ECO:0007669"/>
    <property type="project" value="UniProtKB-SubCell"/>
</dbReference>
<dbReference type="Proteomes" id="UP000010116">
    <property type="component" value="Unassembled WGS sequence"/>
</dbReference>
<organism evidence="5 6">
    <name type="scientific">SAR86 cluster bacterium SAR86B</name>
    <dbReference type="NCBI Taxonomy" id="1123867"/>
    <lineage>
        <taxon>Bacteria</taxon>
        <taxon>Pseudomonadati</taxon>
        <taxon>Pseudomonadota</taxon>
        <taxon>Gammaproteobacteria</taxon>
        <taxon>SAR86 cluster</taxon>
    </lineage>
</organism>
<dbReference type="PANTHER" id="PTHR43213:SF5">
    <property type="entry name" value="BIFUNCTIONAL DTTP_UTP PYROPHOSPHATASE_METHYLTRANSFERASE PROTEIN-RELATED"/>
    <property type="match status" value="1"/>
</dbReference>
<proteinExistence type="inferred from homology"/>
<comment type="caution">
    <text evidence="4">Lacks conserved residue(s) required for the propagation of feature annotation.</text>
</comment>
<dbReference type="CDD" id="cd00555">
    <property type="entry name" value="Maf"/>
    <property type="match status" value="1"/>
</dbReference>
<evidence type="ECO:0000256" key="4">
    <source>
        <dbReference type="HAMAP-Rule" id="MF_00528"/>
    </source>
</evidence>
<gene>
    <name evidence="5" type="primary">maf</name>
    <name evidence="5" type="ORF">NT02SARS_0843</name>
</gene>
<name>J5KK96_9GAMM</name>
<comment type="function">
    <text evidence="4">Nucleoside triphosphate pyrophosphatase. May have a dual role in cell division arrest and in preventing the incorporation of modified nucleotides into cellular nucleic acids.</text>
</comment>
<dbReference type="NCBIfam" id="TIGR00172">
    <property type="entry name" value="maf"/>
    <property type="match status" value="1"/>
</dbReference>
<comment type="subcellular location">
    <subcellularLocation>
        <location evidence="4">Cytoplasm</location>
    </subcellularLocation>
</comment>
<comment type="cofactor">
    <cofactor evidence="1 4">
        <name>a divalent metal cation</name>
        <dbReference type="ChEBI" id="CHEBI:60240"/>
    </cofactor>
</comment>
<dbReference type="Pfam" id="PF02545">
    <property type="entry name" value="Maf"/>
    <property type="match status" value="1"/>
</dbReference>
<accession>J5KK96</accession>
<keyword evidence="4" id="KW-0963">Cytoplasm</keyword>
<dbReference type="EC" id="3.6.1.9" evidence="4"/>
<dbReference type="GO" id="GO:0009117">
    <property type="term" value="P:nucleotide metabolic process"/>
    <property type="evidence" value="ECO:0007669"/>
    <property type="project" value="UniProtKB-KW"/>
</dbReference>
<comment type="catalytic activity">
    <reaction evidence="4">
        <text>a ribonucleoside 5'-triphosphate + H2O = a ribonucleoside 5'-phosphate + diphosphate + H(+)</text>
        <dbReference type="Rhea" id="RHEA:23996"/>
        <dbReference type="ChEBI" id="CHEBI:15377"/>
        <dbReference type="ChEBI" id="CHEBI:15378"/>
        <dbReference type="ChEBI" id="CHEBI:33019"/>
        <dbReference type="ChEBI" id="CHEBI:58043"/>
        <dbReference type="ChEBI" id="CHEBI:61557"/>
        <dbReference type="EC" id="3.6.1.9"/>
    </reaction>
</comment>
<dbReference type="Gene3D" id="3.90.950.10">
    <property type="match status" value="1"/>
</dbReference>
<evidence type="ECO:0000313" key="5">
    <source>
        <dbReference type="EMBL" id="EJP72926.1"/>
    </source>
</evidence>
<dbReference type="PANTHER" id="PTHR43213">
    <property type="entry name" value="BIFUNCTIONAL DTTP/UTP PYROPHOSPHATASE/METHYLTRANSFERASE PROTEIN-RELATED"/>
    <property type="match status" value="1"/>
</dbReference>
<comment type="similarity">
    <text evidence="4">Belongs to the Maf family.</text>
</comment>
<feature type="active site" description="Proton acceptor" evidence="4">
    <location>
        <position position="85"/>
    </location>
</feature>
<evidence type="ECO:0000256" key="1">
    <source>
        <dbReference type="ARBA" id="ARBA00001968"/>
    </source>
</evidence>
<evidence type="ECO:0000256" key="3">
    <source>
        <dbReference type="ARBA" id="ARBA00023080"/>
    </source>
</evidence>